<evidence type="ECO:0000313" key="3">
    <source>
        <dbReference type="Proteomes" id="UP001596378"/>
    </source>
</evidence>
<sequence>MRTKPGTWVPGLCYAHVFLAIQLDRYPIVTVKKTAIIKINPSIPTNSAIIQHQAVPDNFTESADDRNKFAISACYDSGNGILQRSPGKNEYTAEGSRGNGRSEKA</sequence>
<dbReference type="Proteomes" id="UP001596378">
    <property type="component" value="Unassembled WGS sequence"/>
</dbReference>
<gene>
    <name evidence="2" type="ORF">ACFQMJ_21695</name>
</gene>
<proteinExistence type="predicted"/>
<protein>
    <submittedName>
        <fullName evidence="2">Uncharacterized protein</fullName>
    </submittedName>
</protein>
<dbReference type="EMBL" id="JBHTAI010000014">
    <property type="protein sequence ID" value="MFC7151160.1"/>
    <property type="molecule type" value="Genomic_DNA"/>
</dbReference>
<organism evidence="2 3">
    <name type="scientific">Cohnella cellulosilytica</name>
    <dbReference type="NCBI Taxonomy" id="986710"/>
    <lineage>
        <taxon>Bacteria</taxon>
        <taxon>Bacillati</taxon>
        <taxon>Bacillota</taxon>
        <taxon>Bacilli</taxon>
        <taxon>Bacillales</taxon>
        <taxon>Paenibacillaceae</taxon>
        <taxon>Cohnella</taxon>
    </lineage>
</organism>
<reference evidence="3" key="1">
    <citation type="journal article" date="2019" name="Int. J. Syst. Evol. Microbiol.">
        <title>The Global Catalogue of Microorganisms (GCM) 10K type strain sequencing project: providing services to taxonomists for standard genome sequencing and annotation.</title>
        <authorList>
            <consortium name="The Broad Institute Genomics Platform"/>
            <consortium name="The Broad Institute Genome Sequencing Center for Infectious Disease"/>
            <person name="Wu L."/>
            <person name="Ma J."/>
        </authorList>
    </citation>
    <scope>NUCLEOTIDE SEQUENCE [LARGE SCALE GENOMIC DNA]</scope>
    <source>
        <strain evidence="3">KCTC 12907</strain>
    </source>
</reference>
<name>A0ABW2FD20_9BACL</name>
<keyword evidence="3" id="KW-1185">Reference proteome</keyword>
<feature type="region of interest" description="Disordered" evidence="1">
    <location>
        <begin position="82"/>
        <end position="105"/>
    </location>
</feature>
<accession>A0ABW2FD20</accession>
<evidence type="ECO:0000256" key="1">
    <source>
        <dbReference type="SAM" id="MobiDB-lite"/>
    </source>
</evidence>
<evidence type="ECO:0000313" key="2">
    <source>
        <dbReference type="EMBL" id="MFC7151160.1"/>
    </source>
</evidence>
<comment type="caution">
    <text evidence="2">The sequence shown here is derived from an EMBL/GenBank/DDBJ whole genome shotgun (WGS) entry which is preliminary data.</text>
</comment>